<keyword evidence="4 5" id="KW-0949">S-adenosyl-L-methionine</keyword>
<dbReference type="Proteomes" id="UP000197153">
    <property type="component" value="Chromosome 1"/>
</dbReference>
<reference evidence="7 8" key="1">
    <citation type="submission" date="2017-06" db="EMBL/GenBank/DDBJ databases">
        <title>Complete genome sequence of Nitrospirillum amazonense strain CBAmC, an endophytic nitrogen-fixing and plant growth-promoting bacterium, isolated from sugarcane.</title>
        <authorList>
            <person name="Schwab S."/>
            <person name="dos Santos Teixeira K.R."/>
            <person name="Simoes Araujo J.L."/>
            <person name="Soares Vidal M."/>
            <person name="Borges de Freitas H.R."/>
            <person name="Rivello Crivelaro A.L."/>
            <person name="Bueno de Camargo Nunes A."/>
            <person name="dos Santos C.M."/>
            <person name="Palmeira da Silva Rosa D."/>
            <person name="da Silva Padilha D."/>
            <person name="da Silva E."/>
            <person name="Araujo Terra L."/>
            <person name="Soares Mendes V."/>
            <person name="Farinelli L."/>
            <person name="Magalhaes Cruz L."/>
            <person name="Baldani J.I."/>
        </authorList>
    </citation>
    <scope>NUCLEOTIDE SEQUENCE [LARGE SCALE GENOMIC DNA]</scope>
    <source>
        <strain evidence="7 8">CBAmC</strain>
    </source>
</reference>
<evidence type="ECO:0000256" key="1">
    <source>
        <dbReference type="ARBA" id="ARBA00022490"/>
    </source>
</evidence>
<dbReference type="PANTHER" id="PTHR43861:SF1">
    <property type="entry name" value="TRANS-ACONITATE 2-METHYLTRANSFERASE"/>
    <property type="match status" value="1"/>
</dbReference>
<evidence type="ECO:0000256" key="4">
    <source>
        <dbReference type="ARBA" id="ARBA00022691"/>
    </source>
</evidence>
<dbReference type="EMBL" id="CP022110">
    <property type="protein sequence ID" value="ASG19721.1"/>
    <property type="molecule type" value="Genomic_DNA"/>
</dbReference>
<gene>
    <name evidence="5" type="primary">tam</name>
    <name evidence="7" type="ORF">Y958_01945</name>
</gene>
<evidence type="ECO:0000313" key="8">
    <source>
        <dbReference type="Proteomes" id="UP000197153"/>
    </source>
</evidence>
<proteinExistence type="inferred from homology"/>
<name>A0A248JMH6_9PROT</name>
<dbReference type="CDD" id="cd02440">
    <property type="entry name" value="AdoMet_MTases"/>
    <property type="match status" value="1"/>
</dbReference>
<comment type="function">
    <text evidence="5">Catalyzes the S-adenosylmethionine monomethyl esterification of trans-aconitate.</text>
</comment>
<evidence type="ECO:0000256" key="2">
    <source>
        <dbReference type="ARBA" id="ARBA00022603"/>
    </source>
</evidence>
<comment type="similarity">
    <text evidence="5">Belongs to the methyltransferase superfamily. Tam family.</text>
</comment>
<evidence type="ECO:0000256" key="3">
    <source>
        <dbReference type="ARBA" id="ARBA00022679"/>
    </source>
</evidence>
<dbReference type="GO" id="GO:0005737">
    <property type="term" value="C:cytoplasm"/>
    <property type="evidence" value="ECO:0007669"/>
    <property type="project" value="UniProtKB-SubCell"/>
</dbReference>
<dbReference type="InterPro" id="IPR023506">
    <property type="entry name" value="Trans-aconitate_MeTrfase"/>
</dbReference>
<dbReference type="Gene3D" id="1.10.150.290">
    <property type="entry name" value="S-adenosyl-L-methionine-dependent methyltransferases"/>
    <property type="match status" value="1"/>
</dbReference>
<protein>
    <recommendedName>
        <fullName evidence="5">Trans-aconitate 2-methyltransferase</fullName>
        <ecNumber evidence="5">2.1.1.144</ecNumber>
    </recommendedName>
</protein>
<dbReference type="SUPFAM" id="SSF53335">
    <property type="entry name" value="S-adenosyl-L-methionine-dependent methyltransferases"/>
    <property type="match status" value="1"/>
</dbReference>
<keyword evidence="1 5" id="KW-0963">Cytoplasm</keyword>
<dbReference type="HAMAP" id="MF_00560">
    <property type="entry name" value="Tran_acon_Me_trans"/>
    <property type="match status" value="1"/>
</dbReference>
<dbReference type="RefSeq" id="WP_088870695.1">
    <property type="nucleotide sequence ID" value="NZ_CP022110.1"/>
</dbReference>
<organism evidence="7 8">
    <name type="scientific">Nitrospirillum viridazoti CBAmc</name>
    <dbReference type="NCBI Taxonomy" id="1441467"/>
    <lineage>
        <taxon>Bacteria</taxon>
        <taxon>Pseudomonadati</taxon>
        <taxon>Pseudomonadota</taxon>
        <taxon>Alphaproteobacteria</taxon>
        <taxon>Rhodospirillales</taxon>
        <taxon>Azospirillaceae</taxon>
        <taxon>Nitrospirillum</taxon>
        <taxon>Nitrospirillum viridazoti</taxon>
    </lineage>
</organism>
<dbReference type="Pfam" id="PF13649">
    <property type="entry name" value="Methyltransf_25"/>
    <property type="match status" value="1"/>
</dbReference>
<dbReference type="KEGG" id="nao:Y958_01945"/>
<dbReference type="GO" id="GO:0030798">
    <property type="term" value="F:trans-aconitate 2-methyltransferase activity"/>
    <property type="evidence" value="ECO:0007669"/>
    <property type="project" value="UniProtKB-UniRule"/>
</dbReference>
<keyword evidence="3 5" id="KW-0808">Transferase</keyword>
<dbReference type="GO" id="GO:0032259">
    <property type="term" value="P:methylation"/>
    <property type="evidence" value="ECO:0007669"/>
    <property type="project" value="UniProtKB-KW"/>
</dbReference>
<dbReference type="Gene3D" id="3.40.50.150">
    <property type="entry name" value="Vaccinia Virus protein VP39"/>
    <property type="match status" value="1"/>
</dbReference>
<sequence>MAWDPAQYGLFEAARARPGHDLIAALPPCKPATVVDLGCGAGKLTMALANRWSAAEVAGIDSSSAMLGRAALLDARVAWELGDIRHWTPKAPVDVLFSNAALQWVEGHGTLFPRLLRGVAPGGVMAVQMPRNFASPSHTLLRQLAEDGPWAAALAGKLREAPVHDPAQYYDWLAPIAAHVDVWETEYLHVLDGPDPVLEWTKATAMLPVLETLQGAELADFTERYRAALAAAYPRRADGRTLFPFRRLFMVATRAS</sequence>
<dbReference type="InterPro" id="IPR041698">
    <property type="entry name" value="Methyltransf_25"/>
</dbReference>
<dbReference type="PANTHER" id="PTHR43861">
    <property type="entry name" value="TRANS-ACONITATE 2-METHYLTRANSFERASE-RELATED"/>
    <property type="match status" value="1"/>
</dbReference>
<evidence type="ECO:0000313" key="7">
    <source>
        <dbReference type="EMBL" id="ASG19721.1"/>
    </source>
</evidence>
<dbReference type="InterPro" id="IPR023149">
    <property type="entry name" value="Trans_acon_MeTrfase_C"/>
</dbReference>
<keyword evidence="8" id="KW-1185">Reference proteome</keyword>
<evidence type="ECO:0000256" key="5">
    <source>
        <dbReference type="HAMAP-Rule" id="MF_00560"/>
    </source>
</evidence>
<keyword evidence="2 5" id="KW-0489">Methyltransferase</keyword>
<feature type="domain" description="Methyltransferase" evidence="6">
    <location>
        <begin position="34"/>
        <end position="123"/>
    </location>
</feature>
<dbReference type="InterPro" id="IPR029063">
    <property type="entry name" value="SAM-dependent_MTases_sf"/>
</dbReference>
<comment type="catalytic activity">
    <reaction evidence="5">
        <text>trans-aconitate + S-adenosyl-L-methionine = (E)-3-(methoxycarbonyl)pent-2-enedioate + S-adenosyl-L-homocysteine</text>
        <dbReference type="Rhea" id="RHEA:14969"/>
        <dbReference type="ChEBI" id="CHEBI:15708"/>
        <dbReference type="ChEBI" id="CHEBI:57470"/>
        <dbReference type="ChEBI" id="CHEBI:57856"/>
        <dbReference type="ChEBI" id="CHEBI:59789"/>
        <dbReference type="EC" id="2.1.1.144"/>
    </reaction>
</comment>
<accession>A0A248JMH6</accession>
<comment type="subcellular location">
    <subcellularLocation>
        <location evidence="5">Cytoplasm</location>
    </subcellularLocation>
</comment>
<dbReference type="EC" id="2.1.1.144" evidence="5"/>
<evidence type="ECO:0000259" key="6">
    <source>
        <dbReference type="Pfam" id="PF13649"/>
    </source>
</evidence>
<dbReference type="AlphaFoldDB" id="A0A248JMH6"/>